<evidence type="ECO:0000313" key="1">
    <source>
        <dbReference type="EMBL" id="OAY39377.1"/>
    </source>
</evidence>
<accession>A0A2C9V5V6</accession>
<dbReference type="EMBL" id="CM004396">
    <property type="protein sequence ID" value="OAY39377.1"/>
    <property type="molecule type" value="Genomic_DNA"/>
</dbReference>
<organism evidence="1">
    <name type="scientific">Manihot esculenta</name>
    <name type="common">Cassava</name>
    <name type="synonym">Jatropha manihot</name>
    <dbReference type="NCBI Taxonomy" id="3983"/>
    <lineage>
        <taxon>Eukaryota</taxon>
        <taxon>Viridiplantae</taxon>
        <taxon>Streptophyta</taxon>
        <taxon>Embryophyta</taxon>
        <taxon>Tracheophyta</taxon>
        <taxon>Spermatophyta</taxon>
        <taxon>Magnoliopsida</taxon>
        <taxon>eudicotyledons</taxon>
        <taxon>Gunneridae</taxon>
        <taxon>Pentapetalae</taxon>
        <taxon>rosids</taxon>
        <taxon>fabids</taxon>
        <taxon>Malpighiales</taxon>
        <taxon>Euphorbiaceae</taxon>
        <taxon>Crotonoideae</taxon>
        <taxon>Manihoteae</taxon>
        <taxon>Manihot</taxon>
    </lineage>
</organism>
<name>A0A2C9V5V6_MANES</name>
<reference evidence="1" key="1">
    <citation type="submission" date="2016-02" db="EMBL/GenBank/DDBJ databases">
        <title>WGS assembly of Manihot esculenta.</title>
        <authorList>
            <person name="Bredeson J.V."/>
            <person name="Prochnik S.E."/>
            <person name="Lyons J.B."/>
            <person name="Schmutz J."/>
            <person name="Grimwood J."/>
            <person name="Vrebalov J."/>
            <person name="Bart R.S."/>
            <person name="Amuge T."/>
            <person name="Ferguson M.E."/>
            <person name="Green R."/>
            <person name="Putnam N."/>
            <person name="Stites J."/>
            <person name="Rounsley S."/>
            <person name="Rokhsar D.S."/>
        </authorList>
    </citation>
    <scope>NUCLEOTIDE SEQUENCE [LARGE SCALE GENOMIC DNA]</scope>
    <source>
        <tissue evidence="1">Leaf</tissue>
    </source>
</reference>
<dbReference type="AlphaFoldDB" id="A0A2C9V5V6"/>
<protein>
    <submittedName>
        <fullName evidence="1">Uncharacterized protein</fullName>
    </submittedName>
</protein>
<gene>
    <name evidence="1" type="ORF">MANES_10G090100</name>
</gene>
<sequence>MIFVLKSAQLTDVICRCHLNCSSQFSLAKSFLLSYLFQDRNSFR</sequence>
<proteinExistence type="predicted"/>